<gene>
    <name evidence="1" type="ORF">EWV85_03865</name>
</gene>
<dbReference type="AlphaFoldDB" id="A0A551YHS2"/>
<dbReference type="Proteomes" id="UP000316443">
    <property type="component" value="Unassembled WGS sequence"/>
</dbReference>
<protein>
    <submittedName>
        <fullName evidence="1">Uncharacterized protein</fullName>
    </submittedName>
</protein>
<evidence type="ECO:0000313" key="1">
    <source>
        <dbReference type="EMBL" id="TRT60520.1"/>
    </source>
</evidence>
<evidence type="ECO:0000313" key="2">
    <source>
        <dbReference type="Proteomes" id="UP000316443"/>
    </source>
</evidence>
<accession>A0A551YHS2</accession>
<proteinExistence type="predicted"/>
<sequence length="86" mass="10082">MLNTKKINGRSKKKPTIDIEKTRQAWTNLKQILFIPRNESEYEQLVIMLDNLIDEIGENENHPLASLMEMLGILIENYEQENVPEL</sequence>
<reference evidence="1 2" key="1">
    <citation type="submission" date="2019-01" db="EMBL/GenBank/DDBJ databases">
        <title>Coherence of Microcystis species and biogeography revealed through population genomics.</title>
        <authorList>
            <person name="Perez-Carrascal O.M."/>
            <person name="Terrat Y."/>
            <person name="Giani A."/>
            <person name="Fortin N."/>
            <person name="Tromas N."/>
            <person name="Shapiro B.J."/>
        </authorList>
    </citation>
    <scope>NUCLEOTIDE SEQUENCE [LARGE SCALE GENOMIC DNA]</scope>
    <source>
        <strain evidence="1">Ma_QC_C_20070703_M131</strain>
    </source>
</reference>
<name>A0A551YHS2_MICAE</name>
<comment type="caution">
    <text evidence="1">The sequence shown here is derived from an EMBL/GenBank/DDBJ whole genome shotgun (WGS) entry which is preliminary data.</text>
</comment>
<organism evidence="1 2">
    <name type="scientific">Microcystis aeruginosa Ma_QC_C_20070703_M131</name>
    <dbReference type="NCBI Taxonomy" id="2486263"/>
    <lineage>
        <taxon>Bacteria</taxon>
        <taxon>Bacillati</taxon>
        <taxon>Cyanobacteriota</taxon>
        <taxon>Cyanophyceae</taxon>
        <taxon>Oscillatoriophycideae</taxon>
        <taxon>Chroococcales</taxon>
        <taxon>Microcystaceae</taxon>
        <taxon>Microcystis</taxon>
    </lineage>
</organism>
<dbReference type="EMBL" id="SFCA01000044">
    <property type="protein sequence ID" value="TRT60520.1"/>
    <property type="molecule type" value="Genomic_DNA"/>
</dbReference>